<feature type="chain" id="PRO_5020243794" evidence="2">
    <location>
        <begin position="21"/>
        <end position="78"/>
    </location>
</feature>
<protein>
    <submittedName>
        <fullName evidence="3">Uncharacterized protein</fullName>
    </submittedName>
</protein>
<feature type="compositionally biased region" description="Polar residues" evidence="1">
    <location>
        <begin position="58"/>
        <end position="68"/>
    </location>
</feature>
<dbReference type="Proteomes" id="UP000298663">
    <property type="component" value="Unassembled WGS sequence"/>
</dbReference>
<sequence>MFTLDLSILFVLALISLVDGQSNARIFQSSQNWTQETFQTRFTTAPQIGPLARITNNYSKSSSLSTHSPAPPCPKARV</sequence>
<proteinExistence type="predicted"/>
<dbReference type="AlphaFoldDB" id="A0A4U5NU38"/>
<feature type="region of interest" description="Disordered" evidence="1">
    <location>
        <begin position="58"/>
        <end position="78"/>
    </location>
</feature>
<reference evidence="3 4" key="2">
    <citation type="journal article" date="2019" name="G3 (Bethesda)">
        <title>Hybrid Assembly of the Genome of the Entomopathogenic Nematode Steinernema carpocapsae Identifies the X-Chromosome.</title>
        <authorList>
            <person name="Serra L."/>
            <person name="Macchietto M."/>
            <person name="Macias-Munoz A."/>
            <person name="McGill C.J."/>
            <person name="Rodriguez I.M."/>
            <person name="Rodriguez B."/>
            <person name="Murad R."/>
            <person name="Mortazavi A."/>
        </authorList>
    </citation>
    <scope>NUCLEOTIDE SEQUENCE [LARGE SCALE GENOMIC DNA]</scope>
    <source>
        <strain evidence="3 4">ALL</strain>
    </source>
</reference>
<reference evidence="3 4" key="1">
    <citation type="journal article" date="2015" name="Genome Biol.">
        <title>Comparative genomics of Steinernema reveals deeply conserved gene regulatory networks.</title>
        <authorList>
            <person name="Dillman A.R."/>
            <person name="Macchietto M."/>
            <person name="Porter C.F."/>
            <person name="Rogers A."/>
            <person name="Williams B."/>
            <person name="Antoshechkin I."/>
            <person name="Lee M.M."/>
            <person name="Goodwin Z."/>
            <person name="Lu X."/>
            <person name="Lewis E.E."/>
            <person name="Goodrich-Blair H."/>
            <person name="Stock S.P."/>
            <person name="Adams B.J."/>
            <person name="Sternberg P.W."/>
            <person name="Mortazavi A."/>
        </authorList>
    </citation>
    <scope>NUCLEOTIDE SEQUENCE [LARGE SCALE GENOMIC DNA]</scope>
    <source>
        <strain evidence="3 4">ALL</strain>
    </source>
</reference>
<evidence type="ECO:0000313" key="3">
    <source>
        <dbReference type="EMBL" id="TKR86653.1"/>
    </source>
</evidence>
<keyword evidence="2" id="KW-0732">Signal</keyword>
<dbReference type="OrthoDB" id="8830751at2759"/>
<gene>
    <name evidence="3" type="ORF">L596_011200</name>
</gene>
<feature type="signal peptide" evidence="2">
    <location>
        <begin position="1"/>
        <end position="20"/>
    </location>
</feature>
<evidence type="ECO:0000256" key="2">
    <source>
        <dbReference type="SAM" id="SignalP"/>
    </source>
</evidence>
<comment type="caution">
    <text evidence="3">The sequence shown here is derived from an EMBL/GenBank/DDBJ whole genome shotgun (WGS) entry which is preliminary data.</text>
</comment>
<evidence type="ECO:0000313" key="4">
    <source>
        <dbReference type="Proteomes" id="UP000298663"/>
    </source>
</evidence>
<dbReference type="EMBL" id="AZBU02000003">
    <property type="protein sequence ID" value="TKR86653.1"/>
    <property type="molecule type" value="Genomic_DNA"/>
</dbReference>
<name>A0A4U5NU38_STECR</name>
<feature type="compositionally biased region" description="Pro residues" evidence="1">
    <location>
        <begin position="69"/>
        <end position="78"/>
    </location>
</feature>
<accession>A0A4U5NU38</accession>
<keyword evidence="4" id="KW-1185">Reference proteome</keyword>
<evidence type="ECO:0000256" key="1">
    <source>
        <dbReference type="SAM" id="MobiDB-lite"/>
    </source>
</evidence>
<organism evidence="3 4">
    <name type="scientific">Steinernema carpocapsae</name>
    <name type="common">Entomopathogenic nematode</name>
    <dbReference type="NCBI Taxonomy" id="34508"/>
    <lineage>
        <taxon>Eukaryota</taxon>
        <taxon>Metazoa</taxon>
        <taxon>Ecdysozoa</taxon>
        <taxon>Nematoda</taxon>
        <taxon>Chromadorea</taxon>
        <taxon>Rhabditida</taxon>
        <taxon>Tylenchina</taxon>
        <taxon>Panagrolaimomorpha</taxon>
        <taxon>Strongyloidoidea</taxon>
        <taxon>Steinernematidae</taxon>
        <taxon>Steinernema</taxon>
    </lineage>
</organism>